<feature type="transmembrane region" description="Helical" evidence="11">
    <location>
        <begin position="221"/>
        <end position="238"/>
    </location>
</feature>
<evidence type="ECO:0000256" key="5">
    <source>
        <dbReference type="ARBA" id="ARBA00022692"/>
    </source>
</evidence>
<feature type="transmembrane region" description="Helical" evidence="11">
    <location>
        <begin position="622"/>
        <end position="639"/>
    </location>
</feature>
<evidence type="ECO:0000256" key="1">
    <source>
        <dbReference type="ARBA" id="ARBA00004651"/>
    </source>
</evidence>
<feature type="domain" description="Na+/H+ antiporter MnhB subunit-related protein" evidence="14">
    <location>
        <begin position="812"/>
        <end position="927"/>
    </location>
</feature>
<feature type="transmembrane region" description="Helical" evidence="11">
    <location>
        <begin position="149"/>
        <end position="168"/>
    </location>
</feature>
<feature type="region of interest" description="Disordered" evidence="10">
    <location>
        <begin position="1000"/>
        <end position="1038"/>
    </location>
</feature>
<evidence type="ECO:0000313" key="18">
    <source>
        <dbReference type="Proteomes" id="UP000004218"/>
    </source>
</evidence>
<dbReference type="STRING" id="553207.HMPREF0299_5835"/>
<dbReference type="InterPro" id="IPR046806">
    <property type="entry name" value="MrpA_C/MbhE"/>
</dbReference>
<dbReference type="GO" id="GO:0006811">
    <property type="term" value="P:monoatomic ion transport"/>
    <property type="evidence" value="ECO:0007669"/>
    <property type="project" value="UniProtKB-KW"/>
</dbReference>
<keyword evidence="8 11" id="KW-0472">Membrane</keyword>
<feature type="transmembrane region" description="Helical" evidence="11">
    <location>
        <begin position="871"/>
        <end position="891"/>
    </location>
</feature>
<keyword evidence="3" id="KW-0050">Antiport</keyword>
<feature type="transmembrane region" description="Helical" evidence="11">
    <location>
        <begin position="93"/>
        <end position="114"/>
    </location>
</feature>
<keyword evidence="18" id="KW-1185">Reference proteome</keyword>
<sequence length="1038" mass="109324">MGPPSLVTGAGGEKSVSLIIILGVAAVAIVLSPVLVKLIGTKAGYPLGMLALADTVLLARELPRALVEPITISYPWVPGALADIGFSVRLDGLSAIFALLALVVGAVVFLYSAAYLPARGAGATNFYTLMTAFMTSVLLLVLADDVFLLFIAWELVSLASFMLIARSGGRGGEAGSQRTLILTFIGGLTLLVAMSIAATQAGTTSIHGILRSSFWVDKPGLTAALAVLVAVSAFTKAAQFPFHFWLPEAMAAITPVSAFLHAAAVVKAGIYVLLRFSTVFHDVAAWNYLLITIGMVTAVMASLFAIGQTDLKRLTAYSTVSHLGWIVATIGVGTPFALAAALVHTIAHGLFKSSLFMLVGVVDHQTGTRDIERLGSSWRQLPFTFTSTVIACAAMAAVPPTFGFISKESMLTAFEQAPLDNVGVVVLLGAATVGALLTFTYSARIVADGFIDGDRDMSGVREAPFLLWFPAALPGLVTVPLAVLASVVEGPIDAAVITMTNTDPRAHVALWHGVNTPFVLSLVVLVLGVVGVWYRQRIWRVVTHRQFLPVDGNQLLKLGLQSLSAAGKSLGRMADTLSPARHLALLFGLFIVFGAVVGINGLLGGGVDGVALHPRVPGSDRVTDLLPLAIIVLAVVIIVRTPRRLTAVAGIGVAGVGVTLQVLMLGAPDVALTQFLVESLTVVIMMLVVRQQPERFHPEHRKSAASKSMPIVVAVGFGIVTFLGSYLLVGRNDRSDLAMWYLQNGPKVTEGDNVVNTILVEFRAFDTMGELSVLGMAAIVIAAVVTSMPRYPFMRGTHPAPIGHAELNTIPMKTLLKIMLPVLGVLSALIFWRGHNSPGGGFIAALVAGGALMLVYFSYPRDQRVAKVNVPVILTGCGIMTAVFSGVLGLMKGSFLFPIHGHFLGQHFTTSMIFDLGVYLAVLGMLSMAVNVLGGYLRPGMEYEDLNFTRVDSPLVSTPVVGVDAQHEPAPETPEHKRIVAQARRDAALLKLDSSRHIAQIMASSDPDADPGGPGGDPGGGGSPKASEAPKTGPEELS</sequence>
<feature type="transmembrane region" description="Helical" evidence="11">
    <location>
        <begin position="771"/>
        <end position="793"/>
    </location>
</feature>
<feature type="transmembrane region" description="Helical" evidence="11">
    <location>
        <begin position="671"/>
        <end position="689"/>
    </location>
</feature>
<dbReference type="GO" id="GO:0005886">
    <property type="term" value="C:plasma membrane"/>
    <property type="evidence" value="ECO:0007669"/>
    <property type="project" value="UniProtKB-SubCell"/>
</dbReference>
<dbReference type="InterPro" id="IPR001750">
    <property type="entry name" value="ND/Mrp_TM"/>
</dbReference>
<dbReference type="NCBIfam" id="NF009290">
    <property type="entry name" value="PRK12650.1"/>
    <property type="match status" value="1"/>
</dbReference>
<feature type="compositionally biased region" description="Gly residues" evidence="10">
    <location>
        <begin position="1012"/>
        <end position="1023"/>
    </location>
</feature>
<evidence type="ECO:0000256" key="11">
    <source>
        <dbReference type="SAM" id="Phobius"/>
    </source>
</evidence>
<evidence type="ECO:0000256" key="8">
    <source>
        <dbReference type="ARBA" id="ARBA00023136"/>
    </source>
</evidence>
<evidence type="ECO:0000259" key="15">
    <source>
        <dbReference type="Pfam" id="PF13244"/>
    </source>
</evidence>
<dbReference type="Pfam" id="PF04039">
    <property type="entry name" value="MnhB"/>
    <property type="match status" value="1"/>
</dbReference>
<evidence type="ECO:0000256" key="9">
    <source>
        <dbReference type="RuleBase" id="RU000320"/>
    </source>
</evidence>
<keyword evidence="5 9" id="KW-0812">Transmembrane</keyword>
<feature type="domain" description="NADH:quinone oxidoreductase/Mrp antiporter transmembrane" evidence="12">
    <location>
        <begin position="143"/>
        <end position="421"/>
    </location>
</feature>
<accession>E0DBZ1</accession>
<protein>
    <submittedName>
        <fullName evidence="17">NADH-ubiquinone/plastoquinone (Complex I) family protein</fullName>
    </submittedName>
</protein>
<evidence type="ECO:0000256" key="3">
    <source>
        <dbReference type="ARBA" id="ARBA00022449"/>
    </source>
</evidence>
<keyword evidence="2" id="KW-0813">Transport</keyword>
<dbReference type="Pfam" id="PF00662">
    <property type="entry name" value="Proton_antipo_N"/>
    <property type="match status" value="1"/>
</dbReference>
<evidence type="ECO:0000256" key="10">
    <source>
        <dbReference type="SAM" id="MobiDB-lite"/>
    </source>
</evidence>
<gene>
    <name evidence="17" type="ORF">HMPREF0299_5835</name>
</gene>
<dbReference type="eggNOG" id="COG1009">
    <property type="taxonomic scope" value="Bacteria"/>
</dbReference>
<feature type="transmembrane region" description="Helical" evidence="11">
    <location>
        <begin position="911"/>
        <end position="933"/>
    </location>
</feature>
<feature type="transmembrane region" description="Helical" evidence="11">
    <location>
        <begin position="422"/>
        <end position="444"/>
    </location>
</feature>
<keyword evidence="7" id="KW-0406">Ion transport</keyword>
<organism evidence="17 18">
    <name type="scientific">Corynebacterium matruchotii ATCC 14266</name>
    <dbReference type="NCBI Taxonomy" id="553207"/>
    <lineage>
        <taxon>Bacteria</taxon>
        <taxon>Bacillati</taxon>
        <taxon>Actinomycetota</taxon>
        <taxon>Actinomycetes</taxon>
        <taxon>Mycobacteriales</taxon>
        <taxon>Corynebacteriaceae</taxon>
        <taxon>Corynebacterium</taxon>
    </lineage>
</organism>
<feature type="transmembrane region" description="Helical" evidence="11">
    <location>
        <begin position="126"/>
        <end position="143"/>
    </location>
</feature>
<proteinExistence type="predicted"/>
<feature type="transmembrane region" description="Helical" evidence="11">
    <location>
        <begin position="180"/>
        <end position="201"/>
    </location>
</feature>
<dbReference type="EMBL" id="ACSH02000002">
    <property type="protein sequence ID" value="EFM49855.1"/>
    <property type="molecule type" value="Genomic_DNA"/>
</dbReference>
<feature type="transmembrane region" description="Helical" evidence="11">
    <location>
        <begin position="465"/>
        <end position="488"/>
    </location>
</feature>
<dbReference type="InterPro" id="IPR001516">
    <property type="entry name" value="Proton_antipo_N"/>
</dbReference>
<feature type="transmembrane region" description="Helical" evidence="11">
    <location>
        <begin position="250"/>
        <end position="274"/>
    </location>
</feature>
<dbReference type="eggNOG" id="COG2111">
    <property type="taxonomic scope" value="Bacteria"/>
</dbReference>
<dbReference type="InterPro" id="IPR050616">
    <property type="entry name" value="CPA3_Na-H_Antiporter_A"/>
</dbReference>
<keyword evidence="6 11" id="KW-1133">Transmembrane helix</keyword>
<dbReference type="InterPro" id="IPR007182">
    <property type="entry name" value="MnhB"/>
</dbReference>
<evidence type="ECO:0000256" key="2">
    <source>
        <dbReference type="ARBA" id="ARBA00022448"/>
    </source>
</evidence>
<feature type="transmembrane region" description="Helical" evidence="11">
    <location>
        <begin position="840"/>
        <end position="859"/>
    </location>
</feature>
<dbReference type="PRINTS" id="PR01434">
    <property type="entry name" value="NADHDHGNASE5"/>
</dbReference>
<dbReference type="Pfam" id="PF13244">
    <property type="entry name" value="MbhD"/>
    <property type="match status" value="1"/>
</dbReference>
<evidence type="ECO:0000256" key="7">
    <source>
        <dbReference type="ARBA" id="ARBA00023065"/>
    </source>
</evidence>
<evidence type="ECO:0000259" key="14">
    <source>
        <dbReference type="Pfam" id="PF04039"/>
    </source>
</evidence>
<dbReference type="Pfam" id="PF00361">
    <property type="entry name" value="Proton_antipo_M"/>
    <property type="match status" value="1"/>
</dbReference>
<feature type="domain" description="MrpA C-terminal/MbhD" evidence="15">
    <location>
        <begin position="629"/>
        <end position="694"/>
    </location>
</feature>
<evidence type="ECO:0000259" key="12">
    <source>
        <dbReference type="Pfam" id="PF00361"/>
    </source>
</evidence>
<dbReference type="InterPro" id="IPR025383">
    <property type="entry name" value="MrpA_C/MbhD"/>
</dbReference>
<feature type="transmembrane region" description="Helical" evidence="11">
    <location>
        <begin position="583"/>
        <end position="602"/>
    </location>
</feature>
<feature type="transmembrane region" description="Helical" evidence="11">
    <location>
        <begin position="286"/>
        <end position="307"/>
    </location>
</feature>
<feature type="transmembrane region" description="Helical" evidence="11">
    <location>
        <begin position="15"/>
        <end position="36"/>
    </location>
</feature>
<evidence type="ECO:0000259" key="13">
    <source>
        <dbReference type="Pfam" id="PF00662"/>
    </source>
</evidence>
<comment type="caution">
    <text evidence="17">The sequence shown here is derived from an EMBL/GenBank/DDBJ whole genome shotgun (WGS) entry which is preliminary data.</text>
</comment>
<feature type="transmembrane region" description="Helical" evidence="11">
    <location>
        <begin position="383"/>
        <end position="402"/>
    </location>
</feature>
<feature type="domain" description="MrpA C-terminal/MbhE" evidence="16">
    <location>
        <begin position="711"/>
        <end position="785"/>
    </location>
</feature>
<feature type="transmembrane region" description="Helical" evidence="11">
    <location>
        <begin position="710"/>
        <end position="729"/>
    </location>
</feature>
<feature type="transmembrane region" description="Helical" evidence="11">
    <location>
        <begin position="814"/>
        <end position="834"/>
    </location>
</feature>
<dbReference type="GO" id="GO:0015297">
    <property type="term" value="F:antiporter activity"/>
    <property type="evidence" value="ECO:0007669"/>
    <property type="project" value="UniProtKB-KW"/>
</dbReference>
<feature type="transmembrane region" description="Helical" evidence="11">
    <location>
        <begin position="508"/>
        <end position="534"/>
    </location>
</feature>
<reference evidence="17" key="1">
    <citation type="submission" date="2010-08" db="EMBL/GenBank/DDBJ databases">
        <authorList>
            <person name="Harkins D.M."/>
            <person name="Madupu R."/>
            <person name="Durkin A.S."/>
            <person name="Torralba M."/>
            <person name="Methe B."/>
            <person name="Sutton G.G."/>
            <person name="Nelson K.E."/>
        </authorList>
    </citation>
    <scope>NUCLEOTIDE SEQUENCE [LARGE SCALE GENOMIC DNA]</scope>
    <source>
        <strain evidence="17">ATCC 14266</strain>
    </source>
</reference>
<dbReference type="AlphaFoldDB" id="E0DBZ1"/>
<evidence type="ECO:0000313" key="17">
    <source>
        <dbReference type="EMBL" id="EFM49855.1"/>
    </source>
</evidence>
<feature type="transmembrane region" description="Helical" evidence="11">
    <location>
        <begin position="646"/>
        <end position="665"/>
    </location>
</feature>
<comment type="subcellular location">
    <subcellularLocation>
        <location evidence="1">Cell membrane</location>
        <topology evidence="1">Multi-pass membrane protein</topology>
    </subcellularLocation>
    <subcellularLocation>
        <location evidence="9">Membrane</location>
        <topology evidence="9">Multi-pass membrane protein</topology>
    </subcellularLocation>
</comment>
<dbReference type="Proteomes" id="UP000004218">
    <property type="component" value="Unassembled WGS sequence"/>
</dbReference>
<feature type="domain" description="NADH-Ubiquinone oxidoreductase (complex I) chain 5 N-terminal" evidence="13">
    <location>
        <begin position="76"/>
        <end position="117"/>
    </location>
</feature>
<dbReference type="Pfam" id="PF20501">
    <property type="entry name" value="MbhE"/>
    <property type="match status" value="1"/>
</dbReference>
<dbReference type="PANTHER" id="PTHR43373">
    <property type="entry name" value="NA(+)/H(+) ANTIPORTER SUBUNIT"/>
    <property type="match status" value="1"/>
</dbReference>
<evidence type="ECO:0000259" key="16">
    <source>
        <dbReference type="Pfam" id="PF20501"/>
    </source>
</evidence>
<name>E0DBZ1_9CORY</name>
<keyword evidence="4" id="KW-1003">Cell membrane</keyword>
<evidence type="ECO:0000256" key="6">
    <source>
        <dbReference type="ARBA" id="ARBA00022989"/>
    </source>
</evidence>
<dbReference type="PANTHER" id="PTHR43373:SF1">
    <property type="entry name" value="NA(+)_H(+) ANTIPORTER SUBUNIT A"/>
    <property type="match status" value="1"/>
</dbReference>
<evidence type="ECO:0000256" key="4">
    <source>
        <dbReference type="ARBA" id="ARBA00022475"/>
    </source>
</evidence>